<reference evidence="1" key="1">
    <citation type="journal article" date="2020" name="Stud. Mycol.">
        <title>101 Dothideomycetes genomes: a test case for predicting lifestyles and emergence of pathogens.</title>
        <authorList>
            <person name="Haridas S."/>
            <person name="Albert R."/>
            <person name="Binder M."/>
            <person name="Bloem J."/>
            <person name="Labutti K."/>
            <person name="Salamov A."/>
            <person name="Andreopoulos B."/>
            <person name="Baker S."/>
            <person name="Barry K."/>
            <person name="Bills G."/>
            <person name="Bluhm B."/>
            <person name="Cannon C."/>
            <person name="Castanera R."/>
            <person name="Culley D."/>
            <person name="Daum C."/>
            <person name="Ezra D."/>
            <person name="Gonzalez J."/>
            <person name="Henrissat B."/>
            <person name="Kuo A."/>
            <person name="Liang C."/>
            <person name="Lipzen A."/>
            <person name="Lutzoni F."/>
            <person name="Magnuson J."/>
            <person name="Mondo S."/>
            <person name="Nolan M."/>
            <person name="Ohm R."/>
            <person name="Pangilinan J."/>
            <person name="Park H.-J."/>
            <person name="Ramirez L."/>
            <person name="Alfaro M."/>
            <person name="Sun H."/>
            <person name="Tritt A."/>
            <person name="Yoshinaga Y."/>
            <person name="Zwiers L.-H."/>
            <person name="Turgeon B."/>
            <person name="Goodwin S."/>
            <person name="Spatafora J."/>
            <person name="Crous P."/>
            <person name="Grigoriev I."/>
        </authorList>
    </citation>
    <scope>NUCLEOTIDE SEQUENCE</scope>
    <source>
        <strain evidence="1">CBS 130266</strain>
    </source>
</reference>
<evidence type="ECO:0000313" key="2">
    <source>
        <dbReference type="Proteomes" id="UP000800235"/>
    </source>
</evidence>
<proteinExistence type="predicted"/>
<organism evidence="1 2">
    <name type="scientific">Tothia fuscella</name>
    <dbReference type="NCBI Taxonomy" id="1048955"/>
    <lineage>
        <taxon>Eukaryota</taxon>
        <taxon>Fungi</taxon>
        <taxon>Dikarya</taxon>
        <taxon>Ascomycota</taxon>
        <taxon>Pezizomycotina</taxon>
        <taxon>Dothideomycetes</taxon>
        <taxon>Pleosporomycetidae</taxon>
        <taxon>Venturiales</taxon>
        <taxon>Cylindrosympodiaceae</taxon>
        <taxon>Tothia</taxon>
    </lineage>
</organism>
<dbReference type="EMBL" id="MU007009">
    <property type="protein sequence ID" value="KAF2436744.1"/>
    <property type="molecule type" value="Genomic_DNA"/>
</dbReference>
<dbReference type="Proteomes" id="UP000800235">
    <property type="component" value="Unassembled WGS sequence"/>
</dbReference>
<keyword evidence="2" id="KW-1185">Reference proteome</keyword>
<gene>
    <name evidence="1" type="ORF">EJ08DRAFT_644367</name>
</gene>
<comment type="caution">
    <text evidence="1">The sequence shown here is derived from an EMBL/GenBank/DDBJ whole genome shotgun (WGS) entry which is preliminary data.</text>
</comment>
<accession>A0A9P4U3D1</accession>
<dbReference type="AlphaFoldDB" id="A0A9P4U3D1"/>
<sequence length="86" mass="9720">MISQLRYRSAFAIVIMISQLRYRSAFAIAITGSQLQSPFPLSNCDYEPFPFRNCDHVIAIAIPFLLCNCSPLSPFRLQLQSCALPH</sequence>
<evidence type="ECO:0000313" key="1">
    <source>
        <dbReference type="EMBL" id="KAF2436744.1"/>
    </source>
</evidence>
<name>A0A9P4U3D1_9PEZI</name>
<protein>
    <submittedName>
        <fullName evidence="1">Uncharacterized protein</fullName>
    </submittedName>
</protein>